<evidence type="ECO:0008006" key="4">
    <source>
        <dbReference type="Google" id="ProtNLM"/>
    </source>
</evidence>
<proteinExistence type="predicted"/>
<organism evidence="2 3">
    <name type="scientific">Vibrio pectenicida</name>
    <dbReference type="NCBI Taxonomy" id="62763"/>
    <lineage>
        <taxon>Bacteria</taxon>
        <taxon>Pseudomonadati</taxon>
        <taxon>Pseudomonadota</taxon>
        <taxon>Gammaproteobacteria</taxon>
        <taxon>Vibrionales</taxon>
        <taxon>Vibrionaceae</taxon>
        <taxon>Vibrio</taxon>
    </lineage>
</organism>
<comment type="caution">
    <text evidence="2">The sequence shown here is derived from an EMBL/GenBank/DDBJ whole genome shotgun (WGS) entry which is preliminary data.</text>
</comment>
<evidence type="ECO:0000256" key="1">
    <source>
        <dbReference type="SAM" id="SignalP"/>
    </source>
</evidence>
<sequence length="99" mass="10982">MNKIIISLLSSLLLIPAIAMASSSTLDKISKSSEVNNLMGNNFLIHVKYVSSDFSNGYHTYYELKYQGMDSPNYFCAKLKVDESTNGGIEVVNYVECAQ</sequence>
<dbReference type="AlphaFoldDB" id="A0A7Y3ZY86"/>
<feature type="chain" id="PRO_5030660856" description="Secreted protein" evidence="1">
    <location>
        <begin position="22"/>
        <end position="99"/>
    </location>
</feature>
<dbReference type="Proteomes" id="UP000565719">
    <property type="component" value="Unassembled WGS sequence"/>
</dbReference>
<evidence type="ECO:0000313" key="3">
    <source>
        <dbReference type="Proteomes" id="UP000565719"/>
    </source>
</evidence>
<dbReference type="EMBL" id="VTXC01000015">
    <property type="protein sequence ID" value="NOH71123.1"/>
    <property type="molecule type" value="Genomic_DNA"/>
</dbReference>
<gene>
    <name evidence="2" type="ORF">F0225_07175</name>
</gene>
<dbReference type="RefSeq" id="WP_171360508.1">
    <property type="nucleotide sequence ID" value="NZ_JBLZMR010000003.1"/>
</dbReference>
<reference evidence="2 3" key="1">
    <citation type="submission" date="2019-09" db="EMBL/GenBank/DDBJ databases">
        <title>Draft genome sequencing and comparative genomics of hatchery-associated Vibrios.</title>
        <authorList>
            <person name="Kehlet-Delgado H."/>
            <person name="Mueller R.S."/>
        </authorList>
    </citation>
    <scope>NUCLEOTIDE SEQUENCE [LARGE SCALE GENOMIC DNA]</scope>
    <source>
        <strain evidence="2 3">99-46-Y</strain>
    </source>
</reference>
<keyword evidence="1" id="KW-0732">Signal</keyword>
<accession>A0A7Y3ZY86</accession>
<feature type="signal peptide" evidence="1">
    <location>
        <begin position="1"/>
        <end position="21"/>
    </location>
</feature>
<evidence type="ECO:0000313" key="2">
    <source>
        <dbReference type="EMBL" id="NOH71123.1"/>
    </source>
</evidence>
<protein>
    <recommendedName>
        <fullName evidence="4">Secreted protein</fullName>
    </recommendedName>
</protein>
<name>A0A7Y3ZY86_9VIBR</name>